<dbReference type="InterPro" id="IPR002123">
    <property type="entry name" value="Plipid/glycerol_acylTrfase"/>
</dbReference>
<name>A0AAE4FSK6_9CYAN</name>
<evidence type="ECO:0000313" key="3">
    <source>
        <dbReference type="Proteomes" id="UP001268256"/>
    </source>
</evidence>
<accession>A0AAE4FSK6</accession>
<dbReference type="Proteomes" id="UP001268256">
    <property type="component" value="Unassembled WGS sequence"/>
</dbReference>
<dbReference type="GO" id="GO:0016746">
    <property type="term" value="F:acyltransferase activity"/>
    <property type="evidence" value="ECO:0007669"/>
    <property type="project" value="UniProtKB-KW"/>
</dbReference>
<sequence length="457" mass="52289">MSSAGRQAQPPLEFLPPTYNPAVRWGFAQLLPLWMRWQMGLEQIEGVHLERLVQAYEQFQQGQARILLAFRHPSTDDPLCMGYLLWHLVPRQARQMGIKLKYPIHSYFLYDRGIPLWAGDGVGWLFGKLGGSSIMRGKLDTQALRAARELLVQGEFPLAAAPEGATNNQSELVSPLEPGIAQMGFWCLEDLVKAGRPEEVLIIPIGIQYSLLKPSWDKLGQVLRQLETQSGCQPPTQAQDPESLYQRLFHLATHLLSIIEKFYLASYQITMPELPPCQGANQELGTRLKRLLNIVLQVAEEFFGIKPSENLVDRCRKVEQAAWERMFRQDLEQLSPVERGFANWLVQEAELRLRHMRLAERFTSITGQYVREKTSPDRFAEVLFILARTLCWIEDKPQPDSLFLGPRRVCLTVAPAIPLRDYWPNYQENRRQARQIVQTVTAKIGQSYAEIIASQTD</sequence>
<dbReference type="SMART" id="SM00563">
    <property type="entry name" value="PlsC"/>
    <property type="match status" value="1"/>
</dbReference>
<dbReference type="Pfam" id="PF01553">
    <property type="entry name" value="Acyltransferase"/>
    <property type="match status" value="1"/>
</dbReference>
<keyword evidence="3" id="KW-1185">Reference proteome</keyword>
<dbReference type="AlphaFoldDB" id="A0AAE4FSK6"/>
<feature type="domain" description="Phospholipid/glycerol acyltransferase" evidence="1">
    <location>
        <begin position="66"/>
        <end position="210"/>
    </location>
</feature>
<evidence type="ECO:0000259" key="1">
    <source>
        <dbReference type="SMART" id="SM00563"/>
    </source>
</evidence>
<protein>
    <submittedName>
        <fullName evidence="2">1-acyl-sn-glycerol-3-phosphate acyltransferase</fullName>
    </submittedName>
</protein>
<organism evidence="2 3">
    <name type="scientific">Pseudocalidococcus azoricus BACA0444</name>
    <dbReference type="NCBI Taxonomy" id="2918990"/>
    <lineage>
        <taxon>Bacteria</taxon>
        <taxon>Bacillati</taxon>
        <taxon>Cyanobacteriota</taxon>
        <taxon>Cyanophyceae</taxon>
        <taxon>Acaryochloridales</taxon>
        <taxon>Thermosynechococcaceae</taxon>
        <taxon>Pseudocalidococcus</taxon>
        <taxon>Pseudocalidococcus azoricus</taxon>
    </lineage>
</organism>
<comment type="caution">
    <text evidence="2">The sequence shown here is derived from an EMBL/GenBank/DDBJ whole genome shotgun (WGS) entry which is preliminary data.</text>
</comment>
<evidence type="ECO:0000313" key="2">
    <source>
        <dbReference type="EMBL" id="MDS3861346.1"/>
    </source>
</evidence>
<dbReference type="RefSeq" id="WP_322878590.1">
    <property type="nucleotide sequence ID" value="NZ_JAVMIP010000011.1"/>
</dbReference>
<reference evidence="3" key="1">
    <citation type="submission" date="2023-07" db="EMBL/GenBank/DDBJ databases">
        <authorList>
            <person name="Luz R."/>
            <person name="Cordeiro R."/>
            <person name="Fonseca A."/>
            <person name="Goncalves V."/>
        </authorList>
    </citation>
    <scope>NUCLEOTIDE SEQUENCE [LARGE SCALE GENOMIC DNA]</scope>
    <source>
        <strain evidence="3">BACA0444</strain>
    </source>
</reference>
<keyword evidence="2" id="KW-0808">Transferase</keyword>
<gene>
    <name evidence="2" type="ORF">RIF25_11055</name>
</gene>
<dbReference type="SUPFAM" id="SSF69593">
    <property type="entry name" value="Glycerol-3-phosphate (1)-acyltransferase"/>
    <property type="match status" value="1"/>
</dbReference>
<dbReference type="EMBL" id="JAVMIP010000011">
    <property type="protein sequence ID" value="MDS3861346.1"/>
    <property type="molecule type" value="Genomic_DNA"/>
</dbReference>
<proteinExistence type="predicted"/>
<keyword evidence="2" id="KW-0012">Acyltransferase</keyword>